<keyword evidence="2" id="KW-0732">Signal</keyword>
<gene>
    <name evidence="3" type="ORF">HW542_15150</name>
</gene>
<name>A0ABX2P9V7_9PROT</name>
<sequence>MTKISKARLLRRLLHPSSLFLGVIAAAMLLIGAPHAQAQAIDEIVRTGTGHINDSAAMIFNTICWVGGGALFIISGFGWYRHSTGPNAGMSWGRIGTGVAVGSFLVMMPFMVRTATFTWFGTGASVDGSQQMMRFDK</sequence>
<organism evidence="3 4">
    <name type="scientific">Asaia spathodeae</name>
    <dbReference type="NCBI Taxonomy" id="657016"/>
    <lineage>
        <taxon>Bacteria</taxon>
        <taxon>Pseudomonadati</taxon>
        <taxon>Pseudomonadota</taxon>
        <taxon>Alphaproteobacteria</taxon>
        <taxon>Acetobacterales</taxon>
        <taxon>Acetobacteraceae</taxon>
        <taxon>Asaia</taxon>
    </lineage>
</organism>
<dbReference type="RefSeq" id="WP_267312081.1">
    <property type="nucleotide sequence ID" value="NZ_JABXXU010000010.1"/>
</dbReference>
<keyword evidence="1" id="KW-0812">Transmembrane</keyword>
<evidence type="ECO:0000313" key="4">
    <source>
        <dbReference type="Proteomes" id="UP001516351"/>
    </source>
</evidence>
<keyword evidence="1" id="KW-0472">Membrane</keyword>
<feature type="transmembrane region" description="Helical" evidence="1">
    <location>
        <begin position="92"/>
        <end position="112"/>
    </location>
</feature>
<accession>A0ABX2P9V7</accession>
<keyword evidence="1" id="KW-1133">Transmembrane helix</keyword>
<proteinExistence type="predicted"/>
<comment type="caution">
    <text evidence="3">The sequence shown here is derived from an EMBL/GenBank/DDBJ whole genome shotgun (WGS) entry which is preliminary data.</text>
</comment>
<evidence type="ECO:0000313" key="3">
    <source>
        <dbReference type="EMBL" id="NVN48135.1"/>
    </source>
</evidence>
<protein>
    <submittedName>
        <fullName evidence="3">Uncharacterized protein</fullName>
    </submittedName>
</protein>
<feature type="chain" id="PRO_5045422153" evidence="2">
    <location>
        <begin position="39"/>
        <end position="137"/>
    </location>
</feature>
<dbReference type="EMBL" id="JABXXV010000010">
    <property type="protein sequence ID" value="NVN48135.1"/>
    <property type="molecule type" value="Genomic_DNA"/>
</dbReference>
<evidence type="ECO:0000256" key="1">
    <source>
        <dbReference type="SAM" id="Phobius"/>
    </source>
</evidence>
<reference evidence="3 4" key="1">
    <citation type="submission" date="2020-06" db="EMBL/GenBank/DDBJ databases">
        <title>Synonyms of Asaia species.</title>
        <authorList>
            <person name="Sombolestani A."/>
        </authorList>
    </citation>
    <scope>NUCLEOTIDE SEQUENCE [LARGE SCALE GENOMIC DNA]</scope>
    <source>
        <strain evidence="3 4">LMG 27047</strain>
    </source>
</reference>
<feature type="transmembrane region" description="Helical" evidence="1">
    <location>
        <begin position="56"/>
        <end position="80"/>
    </location>
</feature>
<feature type="signal peptide" evidence="2">
    <location>
        <begin position="1"/>
        <end position="38"/>
    </location>
</feature>
<evidence type="ECO:0000256" key="2">
    <source>
        <dbReference type="SAM" id="SignalP"/>
    </source>
</evidence>
<keyword evidence="4" id="KW-1185">Reference proteome</keyword>
<dbReference type="Proteomes" id="UP001516351">
    <property type="component" value="Unassembled WGS sequence"/>
</dbReference>